<dbReference type="PANTHER" id="PTHR42953:SF3">
    <property type="entry name" value="HIGH-AFFINITY ZINC UPTAKE SYSTEM PROTEIN ZNUA"/>
    <property type="match status" value="1"/>
</dbReference>
<dbReference type="PATRIC" id="fig|1631356.3.peg.1992"/>
<dbReference type="PANTHER" id="PTHR42953">
    <property type="entry name" value="HIGH-AFFINITY ZINC UPTAKE SYSTEM PROTEIN ZNUA-RELATED"/>
    <property type="match status" value="1"/>
</dbReference>
<gene>
    <name evidence="6" type="ORF">VV01_10215</name>
</gene>
<accession>A0A0L6CII7</accession>
<evidence type="ECO:0000256" key="1">
    <source>
        <dbReference type="ARBA" id="ARBA00011028"/>
    </source>
</evidence>
<evidence type="ECO:0000256" key="2">
    <source>
        <dbReference type="ARBA" id="ARBA00022448"/>
    </source>
</evidence>
<evidence type="ECO:0000256" key="5">
    <source>
        <dbReference type="SAM" id="SignalP"/>
    </source>
</evidence>
<keyword evidence="3 5" id="KW-0732">Signal</keyword>
<dbReference type="InterPro" id="IPR050492">
    <property type="entry name" value="Bact_metal-bind_prot9"/>
</dbReference>
<dbReference type="AlphaFoldDB" id="A0A0L6CII7"/>
<name>A0A0L6CII7_9MICO</name>
<evidence type="ECO:0000256" key="3">
    <source>
        <dbReference type="ARBA" id="ARBA00022729"/>
    </source>
</evidence>
<dbReference type="GO" id="GO:0046872">
    <property type="term" value="F:metal ion binding"/>
    <property type="evidence" value="ECO:0007669"/>
    <property type="project" value="InterPro"/>
</dbReference>
<dbReference type="Pfam" id="PF01297">
    <property type="entry name" value="ZnuA"/>
    <property type="match status" value="1"/>
</dbReference>
<feature type="compositionally biased region" description="Basic and acidic residues" evidence="4">
    <location>
        <begin position="125"/>
        <end position="150"/>
    </location>
</feature>
<feature type="region of interest" description="Disordered" evidence="4">
    <location>
        <begin position="123"/>
        <end position="155"/>
    </location>
</feature>
<evidence type="ECO:0000313" key="6">
    <source>
        <dbReference type="EMBL" id="KNX37430.1"/>
    </source>
</evidence>
<dbReference type="GO" id="GO:0030001">
    <property type="term" value="P:metal ion transport"/>
    <property type="evidence" value="ECO:0007669"/>
    <property type="project" value="InterPro"/>
</dbReference>
<dbReference type="PROSITE" id="PS51257">
    <property type="entry name" value="PROKAR_LIPOPROTEIN"/>
    <property type="match status" value="1"/>
</dbReference>
<comment type="caution">
    <text evidence="6">The sequence shown here is derived from an EMBL/GenBank/DDBJ whole genome shotgun (WGS) entry which is preliminary data.</text>
</comment>
<proteinExistence type="inferred from homology"/>
<comment type="similarity">
    <text evidence="1">Belongs to the bacterial solute-binding protein 9 family.</text>
</comment>
<feature type="signal peptide" evidence="5">
    <location>
        <begin position="1"/>
        <end position="21"/>
    </location>
</feature>
<evidence type="ECO:0000256" key="4">
    <source>
        <dbReference type="SAM" id="MobiDB-lite"/>
    </source>
</evidence>
<protein>
    <recommendedName>
        <fullName evidence="8">ABC transporter substrate-binding protein</fullName>
    </recommendedName>
</protein>
<dbReference type="STRING" id="1631356.VV01_10215"/>
<dbReference type="RefSeq" id="WP_050669788.1">
    <property type="nucleotide sequence ID" value="NZ_LAIR01000002.1"/>
</dbReference>
<evidence type="ECO:0008006" key="8">
    <source>
        <dbReference type="Google" id="ProtNLM"/>
    </source>
</evidence>
<keyword evidence="7" id="KW-1185">Reference proteome</keyword>
<feature type="chain" id="PRO_5038806207" description="ABC transporter substrate-binding protein" evidence="5">
    <location>
        <begin position="22"/>
        <end position="324"/>
    </location>
</feature>
<dbReference type="Proteomes" id="UP000037397">
    <property type="component" value="Unassembled WGS sequence"/>
</dbReference>
<reference evidence="7" key="1">
    <citation type="submission" date="2015-03" db="EMBL/GenBank/DDBJ databases">
        <title>Luteipulveratus halotolerans sp. nov., a novel actinobacterium (Dermacoccaceae) from Sarawak, Malaysia.</title>
        <authorList>
            <person name="Juboi H."/>
            <person name="Basik A."/>
            <person name="Shamsul S.S."/>
            <person name="Arnold P."/>
            <person name="Schmitt E.K."/>
            <person name="Sanglier J.-J."/>
            <person name="Yeo T."/>
        </authorList>
    </citation>
    <scope>NUCLEOTIDE SEQUENCE [LARGE SCALE GENOMIC DNA]</scope>
    <source>
        <strain evidence="7">C296001</strain>
    </source>
</reference>
<dbReference type="EMBL" id="LAIR01000002">
    <property type="protein sequence ID" value="KNX37430.1"/>
    <property type="molecule type" value="Genomic_DNA"/>
</dbReference>
<organism evidence="6 7">
    <name type="scientific">Luteipulveratus halotolerans</name>
    <dbReference type="NCBI Taxonomy" id="1631356"/>
    <lineage>
        <taxon>Bacteria</taxon>
        <taxon>Bacillati</taxon>
        <taxon>Actinomycetota</taxon>
        <taxon>Actinomycetes</taxon>
        <taxon>Micrococcales</taxon>
        <taxon>Dermacoccaceae</taxon>
        <taxon>Luteipulveratus</taxon>
    </lineage>
</organism>
<dbReference type="InterPro" id="IPR006127">
    <property type="entry name" value="ZnuA-like"/>
</dbReference>
<dbReference type="SUPFAM" id="SSF53807">
    <property type="entry name" value="Helical backbone' metal receptor"/>
    <property type="match status" value="1"/>
</dbReference>
<dbReference type="OrthoDB" id="9810636at2"/>
<sequence length="324" mass="33664">MNSRLAATAAVALLAPLTLTACGDDKASASSGLDVVTSFYPLQLAVEQIGGEHVDVINLTKPGTEPHDLELSPKDVAKVSKADLFVYEKGISGAVDQTATNQAKGTAYDVSGVAHLDLKIPTGVGEEHHEGDGHDHASEGEGEGHEHDEAGATDPHFWLDPVRYQGVATAVAEQLSKADPAHKADYAAGLKSFNARLGTLATELTSGLRSCTQKNLVTGHAAFGYLAARTGLHQVPIAGLSPESEPDAAHLAQVASYTKKHGIRTIYTETLGSPEFAKAVAGSTGATTAVLDPVEGITDSSAGKDYFQVMRANLATLKKGQSCS</sequence>
<evidence type="ECO:0000313" key="7">
    <source>
        <dbReference type="Proteomes" id="UP000037397"/>
    </source>
</evidence>
<dbReference type="Gene3D" id="3.40.50.1980">
    <property type="entry name" value="Nitrogenase molybdenum iron protein domain"/>
    <property type="match status" value="2"/>
</dbReference>
<keyword evidence="2" id="KW-0813">Transport</keyword>